<evidence type="ECO:0000313" key="10">
    <source>
        <dbReference type="Proteomes" id="UP000054683"/>
    </source>
</evidence>
<feature type="transmembrane region" description="Helical" evidence="8">
    <location>
        <begin position="235"/>
        <end position="258"/>
    </location>
</feature>
<keyword evidence="2" id="KW-0813">Transport</keyword>
<evidence type="ECO:0000313" key="9">
    <source>
        <dbReference type="EMBL" id="SAL53341.1"/>
    </source>
</evidence>
<evidence type="ECO:0000256" key="1">
    <source>
        <dbReference type="ARBA" id="ARBA00004651"/>
    </source>
</evidence>
<keyword evidence="3" id="KW-1003">Cell membrane</keyword>
<evidence type="ECO:0000256" key="6">
    <source>
        <dbReference type="ARBA" id="ARBA00022989"/>
    </source>
</evidence>
<dbReference type="PANTHER" id="PTHR32196:SF21">
    <property type="entry name" value="ABC TRANSPORTER PERMEASE PROTEIN YPHD-RELATED"/>
    <property type="match status" value="1"/>
</dbReference>
<feature type="transmembrane region" description="Helical" evidence="8">
    <location>
        <begin position="142"/>
        <end position="165"/>
    </location>
</feature>
<organism evidence="9 10">
    <name type="scientific">Caballeronia udeis</name>
    <dbReference type="NCBI Taxonomy" id="1232866"/>
    <lineage>
        <taxon>Bacteria</taxon>
        <taxon>Pseudomonadati</taxon>
        <taxon>Pseudomonadota</taxon>
        <taxon>Betaproteobacteria</taxon>
        <taxon>Burkholderiales</taxon>
        <taxon>Burkholderiaceae</taxon>
        <taxon>Caballeronia</taxon>
    </lineage>
</organism>
<gene>
    <name evidence="9" type="ORF">AWB69_05592</name>
</gene>
<dbReference type="Pfam" id="PF02653">
    <property type="entry name" value="BPD_transp_2"/>
    <property type="match status" value="1"/>
</dbReference>
<evidence type="ECO:0000256" key="5">
    <source>
        <dbReference type="ARBA" id="ARBA00022692"/>
    </source>
</evidence>
<feature type="transmembrane region" description="Helical" evidence="8">
    <location>
        <begin position="270"/>
        <end position="293"/>
    </location>
</feature>
<evidence type="ECO:0000256" key="7">
    <source>
        <dbReference type="ARBA" id="ARBA00023136"/>
    </source>
</evidence>
<feature type="transmembrane region" description="Helical" evidence="8">
    <location>
        <begin position="111"/>
        <end position="135"/>
    </location>
</feature>
<evidence type="ECO:0000256" key="3">
    <source>
        <dbReference type="ARBA" id="ARBA00022475"/>
    </source>
</evidence>
<dbReference type="AlphaFoldDB" id="A0A158IB35"/>
<dbReference type="RefSeq" id="WP_231937246.1">
    <property type="nucleotide sequence ID" value="NZ_FCOK02000045.1"/>
</dbReference>
<name>A0A158IB35_9BURK</name>
<protein>
    <submittedName>
        <fullName evidence="9">Ribose ABC transporter permease</fullName>
    </submittedName>
</protein>
<dbReference type="PANTHER" id="PTHR32196">
    <property type="entry name" value="ABC TRANSPORTER PERMEASE PROTEIN YPHD-RELATED-RELATED"/>
    <property type="match status" value="1"/>
</dbReference>
<feature type="transmembrane region" description="Helical" evidence="8">
    <location>
        <begin position="67"/>
        <end position="91"/>
    </location>
</feature>
<accession>A0A158IB35</accession>
<feature type="transmembrane region" description="Helical" evidence="8">
    <location>
        <begin position="34"/>
        <end position="55"/>
    </location>
</feature>
<dbReference type="GO" id="GO:0022857">
    <property type="term" value="F:transmembrane transporter activity"/>
    <property type="evidence" value="ECO:0007669"/>
    <property type="project" value="InterPro"/>
</dbReference>
<dbReference type="InterPro" id="IPR001851">
    <property type="entry name" value="ABC_transp_permease"/>
</dbReference>
<sequence length="338" mass="35754">MMNKQSATRIDDFSDIVQRRKSGFLQSITHTQPVWVFLAMLLVCVVMSFVSDQFMSTRNVFNTSRNFAFTGIMALGMTTVIITGGIDLSIGSVMGVSGIVLGMTMAGGHSIWFGLAACLLTAAVCGLINGVLIAYFRMSSFVVTLGMLAMARSLALVLSNNKLFWQFGPDQALLFQIGGGTTAGIANPVWVLAIMTVLFVLVYRYSAWGRHIFALGGNAAAAKLCGIPIERLTVSVYVLSSLTAGITAFLMVGWLGSVTNALGLSSELQVIAATVIGGANLAGGIGYAIGAPIGAALIEVIRNSLLLAGVDPYWQGMFLGGFIILAVMLEKLRRKSGD</sequence>
<keyword evidence="5 8" id="KW-0812">Transmembrane</keyword>
<keyword evidence="7 8" id="KW-0472">Membrane</keyword>
<evidence type="ECO:0000256" key="4">
    <source>
        <dbReference type="ARBA" id="ARBA00022519"/>
    </source>
</evidence>
<reference evidence="9 10" key="1">
    <citation type="submission" date="2016-01" db="EMBL/GenBank/DDBJ databases">
        <authorList>
            <person name="Oliw E.H."/>
        </authorList>
    </citation>
    <scope>NUCLEOTIDE SEQUENCE [LARGE SCALE GENOMIC DNA]</scope>
    <source>
        <strain evidence="9">LMG 27134</strain>
    </source>
</reference>
<dbReference type="EMBL" id="FCOK02000045">
    <property type="protein sequence ID" value="SAL53341.1"/>
    <property type="molecule type" value="Genomic_DNA"/>
</dbReference>
<keyword evidence="4" id="KW-0997">Cell inner membrane</keyword>
<dbReference type="CDD" id="cd06579">
    <property type="entry name" value="TM_PBP1_transp_AraH_like"/>
    <property type="match status" value="1"/>
</dbReference>
<proteinExistence type="predicted"/>
<feature type="transmembrane region" description="Helical" evidence="8">
    <location>
        <begin position="313"/>
        <end position="329"/>
    </location>
</feature>
<dbReference type="GO" id="GO:0005886">
    <property type="term" value="C:plasma membrane"/>
    <property type="evidence" value="ECO:0007669"/>
    <property type="project" value="UniProtKB-SubCell"/>
</dbReference>
<keyword evidence="6 8" id="KW-1133">Transmembrane helix</keyword>
<comment type="subcellular location">
    <subcellularLocation>
        <location evidence="1">Cell membrane</location>
        <topology evidence="1">Multi-pass membrane protein</topology>
    </subcellularLocation>
</comment>
<dbReference type="Proteomes" id="UP000054683">
    <property type="component" value="Unassembled WGS sequence"/>
</dbReference>
<feature type="transmembrane region" description="Helical" evidence="8">
    <location>
        <begin position="185"/>
        <end position="205"/>
    </location>
</feature>
<evidence type="ECO:0000256" key="8">
    <source>
        <dbReference type="SAM" id="Phobius"/>
    </source>
</evidence>
<evidence type="ECO:0000256" key="2">
    <source>
        <dbReference type="ARBA" id="ARBA00022448"/>
    </source>
</evidence>